<protein>
    <recommendedName>
        <fullName evidence="3">PX domain-containing protein</fullName>
    </recommendedName>
</protein>
<dbReference type="GO" id="GO:0035091">
    <property type="term" value="F:phosphatidylinositol binding"/>
    <property type="evidence" value="ECO:0007669"/>
    <property type="project" value="InterPro"/>
</dbReference>
<evidence type="ECO:0008006" key="3">
    <source>
        <dbReference type="Google" id="ProtNLM"/>
    </source>
</evidence>
<dbReference type="Gene3D" id="3.30.1520.10">
    <property type="entry name" value="Phox-like domain"/>
    <property type="match status" value="1"/>
</dbReference>
<organism evidence="1 2">
    <name type="scientific">Saprolegnia diclina (strain VS20)</name>
    <dbReference type="NCBI Taxonomy" id="1156394"/>
    <lineage>
        <taxon>Eukaryota</taxon>
        <taxon>Sar</taxon>
        <taxon>Stramenopiles</taxon>
        <taxon>Oomycota</taxon>
        <taxon>Saprolegniomycetes</taxon>
        <taxon>Saprolegniales</taxon>
        <taxon>Saprolegniaceae</taxon>
        <taxon>Saprolegnia</taxon>
    </lineage>
</organism>
<dbReference type="SUPFAM" id="SSF64268">
    <property type="entry name" value="PX domain"/>
    <property type="match status" value="1"/>
</dbReference>
<dbReference type="InterPro" id="IPR036871">
    <property type="entry name" value="PX_dom_sf"/>
</dbReference>
<dbReference type="OrthoDB" id="61299at2759"/>
<dbReference type="GeneID" id="19942383"/>
<accession>T0S8S7</accession>
<dbReference type="InParanoid" id="T0S8S7"/>
<dbReference type="EMBL" id="JH767134">
    <property type="protein sequence ID" value="EQC41698.1"/>
    <property type="molecule type" value="Genomic_DNA"/>
</dbReference>
<gene>
    <name evidence="1" type="ORF">SDRG_01656</name>
</gene>
<dbReference type="RefSeq" id="XP_008605412.1">
    <property type="nucleotide sequence ID" value="XM_008607190.1"/>
</dbReference>
<name>T0S8S7_SAPDV</name>
<dbReference type="AlphaFoldDB" id="T0S8S7"/>
<dbReference type="OMA" id="MEYDIEM"/>
<dbReference type="Proteomes" id="UP000030762">
    <property type="component" value="Unassembled WGS sequence"/>
</dbReference>
<dbReference type="VEuPathDB" id="FungiDB:SDRG_01656"/>
<sequence length="238" mass="26357">MGTFVGHRAMSALSAEKVMPKAPTTLKHGKVPKSMAFVHLVVRSVRPILSDDGTYMEYDIEMANTRNGLVWNIRKRFSRFLELQSQIDALLEAGHCQHCSNVLDLVQDLELPPKKWALRLFSNSVVDDGLAAMRARLFCAYATGLLEIGAEKPHQQCPLVAEGYLRLVLAFLTTPSVYMEMNKIKLASRVKSGAPLMKAPPLVLQRARSGGKKMAMLETILEQDSRSSTVVIMDAPSC</sequence>
<evidence type="ECO:0000313" key="2">
    <source>
        <dbReference type="Proteomes" id="UP000030762"/>
    </source>
</evidence>
<proteinExistence type="predicted"/>
<reference evidence="1 2" key="1">
    <citation type="submission" date="2012-04" db="EMBL/GenBank/DDBJ databases">
        <title>The Genome Sequence of Saprolegnia declina VS20.</title>
        <authorList>
            <consortium name="The Broad Institute Genome Sequencing Platform"/>
            <person name="Russ C."/>
            <person name="Nusbaum C."/>
            <person name="Tyler B."/>
            <person name="van West P."/>
            <person name="Dieguez-Uribeondo J."/>
            <person name="de Bruijn I."/>
            <person name="Tripathy S."/>
            <person name="Jiang R."/>
            <person name="Young S.K."/>
            <person name="Zeng Q."/>
            <person name="Gargeya S."/>
            <person name="Fitzgerald M."/>
            <person name="Haas B."/>
            <person name="Abouelleil A."/>
            <person name="Alvarado L."/>
            <person name="Arachchi H.M."/>
            <person name="Berlin A."/>
            <person name="Chapman S.B."/>
            <person name="Goldberg J."/>
            <person name="Griggs A."/>
            <person name="Gujja S."/>
            <person name="Hansen M."/>
            <person name="Howarth C."/>
            <person name="Imamovic A."/>
            <person name="Larimer J."/>
            <person name="McCowen C."/>
            <person name="Montmayeur A."/>
            <person name="Murphy C."/>
            <person name="Neiman D."/>
            <person name="Pearson M."/>
            <person name="Priest M."/>
            <person name="Roberts A."/>
            <person name="Saif S."/>
            <person name="Shea T."/>
            <person name="Sisk P."/>
            <person name="Sykes S."/>
            <person name="Wortman J."/>
            <person name="Nusbaum C."/>
            <person name="Birren B."/>
        </authorList>
    </citation>
    <scope>NUCLEOTIDE SEQUENCE [LARGE SCALE GENOMIC DNA]</scope>
    <source>
        <strain evidence="1 2">VS20</strain>
    </source>
</reference>
<keyword evidence="2" id="KW-1185">Reference proteome</keyword>
<evidence type="ECO:0000313" key="1">
    <source>
        <dbReference type="EMBL" id="EQC41698.1"/>
    </source>
</evidence>